<dbReference type="GO" id="GO:0003700">
    <property type="term" value="F:DNA-binding transcription factor activity"/>
    <property type="evidence" value="ECO:0007669"/>
    <property type="project" value="TreeGrafter"/>
</dbReference>
<sequence length="117" mass="13537">MALDQFVAERIQTLRKDFHLTQEQLAEAAGLDVSSIAKIERGERSNIKVNTLEKIVDAFGLSMSTFFQQHVHDKDENASNDLSFEKFQKTLLRLSPEKRKEYLKLFEAIVNVESMQY</sequence>
<evidence type="ECO:0000313" key="3">
    <source>
        <dbReference type="EMBL" id="CYU83789.1"/>
    </source>
</evidence>
<dbReference type="InterPro" id="IPR010982">
    <property type="entry name" value="Lambda_DNA-bd_dom_sf"/>
</dbReference>
<dbReference type="PROSITE" id="PS50943">
    <property type="entry name" value="HTH_CROC1"/>
    <property type="match status" value="1"/>
</dbReference>
<dbReference type="GO" id="GO:0003677">
    <property type="term" value="F:DNA binding"/>
    <property type="evidence" value="ECO:0007669"/>
    <property type="project" value="UniProtKB-KW"/>
</dbReference>
<dbReference type="InterPro" id="IPR050807">
    <property type="entry name" value="TransReg_Diox_bact_type"/>
</dbReference>
<dbReference type="AlphaFoldDB" id="A0A116LBK9"/>
<evidence type="ECO:0000259" key="2">
    <source>
        <dbReference type="PROSITE" id="PS50943"/>
    </source>
</evidence>
<dbReference type="PANTHER" id="PTHR46797:SF1">
    <property type="entry name" value="METHYLPHOSPHONATE SYNTHASE"/>
    <property type="match status" value="1"/>
</dbReference>
<keyword evidence="1" id="KW-0238">DNA-binding</keyword>
<feature type="domain" description="HTH cro/C1-type" evidence="2">
    <location>
        <begin position="11"/>
        <end position="66"/>
    </location>
</feature>
<dbReference type="Proteomes" id="UP000072794">
    <property type="component" value="Unassembled WGS sequence"/>
</dbReference>
<dbReference type="InterPro" id="IPR001387">
    <property type="entry name" value="Cro/C1-type_HTH"/>
</dbReference>
<protein>
    <submittedName>
        <fullName evidence="3">Putative transcriptional regulator, XRE family protein</fullName>
    </submittedName>
</protein>
<dbReference type="SUPFAM" id="SSF47413">
    <property type="entry name" value="lambda repressor-like DNA-binding domains"/>
    <property type="match status" value="1"/>
</dbReference>
<dbReference type="Gene3D" id="1.10.260.40">
    <property type="entry name" value="lambda repressor-like DNA-binding domains"/>
    <property type="match status" value="1"/>
</dbReference>
<dbReference type="CDD" id="cd00093">
    <property type="entry name" value="HTH_XRE"/>
    <property type="match status" value="1"/>
</dbReference>
<dbReference type="PANTHER" id="PTHR46797">
    <property type="entry name" value="HTH-TYPE TRANSCRIPTIONAL REGULATOR"/>
    <property type="match status" value="1"/>
</dbReference>
<proteinExistence type="predicted"/>
<accession>A0A116LBK9</accession>
<dbReference type="RefSeq" id="WP_044775820.1">
    <property type="nucleotide sequence ID" value="NZ_CEDY01000002.1"/>
</dbReference>
<evidence type="ECO:0000256" key="1">
    <source>
        <dbReference type="ARBA" id="ARBA00023125"/>
    </source>
</evidence>
<dbReference type="Pfam" id="PF01381">
    <property type="entry name" value="HTH_3"/>
    <property type="match status" value="1"/>
</dbReference>
<organism evidence="3 4">
    <name type="scientific">Streptococcus suis</name>
    <dbReference type="NCBI Taxonomy" id="1307"/>
    <lineage>
        <taxon>Bacteria</taxon>
        <taxon>Bacillati</taxon>
        <taxon>Bacillota</taxon>
        <taxon>Bacilli</taxon>
        <taxon>Lactobacillales</taxon>
        <taxon>Streptococcaceae</taxon>
        <taxon>Streptococcus</taxon>
    </lineage>
</organism>
<reference evidence="3 4" key="1">
    <citation type="submission" date="2016-02" db="EMBL/GenBank/DDBJ databases">
        <authorList>
            <consortium name="Pathogen Informatics"/>
        </authorList>
    </citation>
    <scope>NUCLEOTIDE SEQUENCE [LARGE SCALE GENOMIC DNA]</scope>
    <source>
        <strain evidence="3 4">LSS52</strain>
    </source>
</reference>
<dbReference type="EMBL" id="FIHA01000016">
    <property type="protein sequence ID" value="CYU83789.1"/>
    <property type="molecule type" value="Genomic_DNA"/>
</dbReference>
<dbReference type="SMART" id="SM00530">
    <property type="entry name" value="HTH_XRE"/>
    <property type="match status" value="1"/>
</dbReference>
<evidence type="ECO:0000313" key="4">
    <source>
        <dbReference type="Proteomes" id="UP000072794"/>
    </source>
</evidence>
<dbReference type="GO" id="GO:0005829">
    <property type="term" value="C:cytosol"/>
    <property type="evidence" value="ECO:0007669"/>
    <property type="project" value="TreeGrafter"/>
</dbReference>
<gene>
    <name evidence="3" type="ORF">ERS132414_01023</name>
</gene>
<name>A0A116LBK9_STRSU</name>